<dbReference type="InterPro" id="IPR057219">
    <property type="entry name" value="DUF7897"/>
</dbReference>
<protein>
    <submittedName>
        <fullName evidence="3">Invasion protein CiaB</fullName>
    </submittedName>
</protein>
<dbReference type="Proteomes" id="UP000552683">
    <property type="component" value="Unassembled WGS sequence"/>
</dbReference>
<dbReference type="RefSeq" id="WP_185897507.1">
    <property type="nucleotide sequence ID" value="NZ_JACLZK010000001.1"/>
</dbReference>
<dbReference type="AlphaFoldDB" id="A0A842J5D1"/>
<proteinExistence type="predicted"/>
<feature type="domain" description="DUF7897" evidence="2">
    <location>
        <begin position="1"/>
        <end position="596"/>
    </location>
</feature>
<dbReference type="Pfam" id="PF25448">
    <property type="entry name" value="DUF7897"/>
    <property type="match status" value="1"/>
</dbReference>
<evidence type="ECO:0000313" key="4">
    <source>
        <dbReference type="Proteomes" id="UP000552683"/>
    </source>
</evidence>
<name>A0A842J5D1_9BACT</name>
<evidence type="ECO:0000313" key="3">
    <source>
        <dbReference type="EMBL" id="MBC2881785.1"/>
    </source>
</evidence>
<feature type="coiled-coil region" evidence="1">
    <location>
        <begin position="194"/>
        <end position="225"/>
    </location>
</feature>
<organism evidence="3 4">
    <name type="scientific">Campylobacter massiliensis</name>
    <dbReference type="NCBI Taxonomy" id="2762557"/>
    <lineage>
        <taxon>Bacteria</taxon>
        <taxon>Pseudomonadati</taxon>
        <taxon>Campylobacterota</taxon>
        <taxon>Epsilonproteobacteria</taxon>
        <taxon>Campylobacterales</taxon>
        <taxon>Campylobacteraceae</taxon>
        <taxon>Campylobacter</taxon>
    </lineage>
</organism>
<reference evidence="3 4" key="1">
    <citation type="submission" date="2020-08" db="EMBL/GenBank/DDBJ databases">
        <title>Complete genome and description of Campylobacter massiliensis Marseille-Q3452 sp. nov.</title>
        <authorList>
            <person name="Antezack A."/>
        </authorList>
    </citation>
    <scope>NUCLEOTIDE SEQUENCE [LARGE SCALE GENOMIC DNA]</scope>
    <source>
        <strain evidence="3 4">Marseille-Q3452</strain>
    </source>
</reference>
<keyword evidence="4" id="KW-1185">Reference proteome</keyword>
<accession>A0A842J5D1</accession>
<evidence type="ECO:0000259" key="2">
    <source>
        <dbReference type="Pfam" id="PF25448"/>
    </source>
</evidence>
<dbReference type="EMBL" id="JACLZK010000001">
    <property type="protein sequence ID" value="MBC2881785.1"/>
    <property type="molecule type" value="Genomic_DNA"/>
</dbReference>
<sequence>MNDFKRLNELVAAGKDELNAMYRQLDNPNEVVLKMLKIAGFKGEKSEKVAVLRRIVDLKTEPLENELKKQGREEAAIGRIKDEAFELVREFYEARFEKLLARVKEEKIIDEFYSALLSGMHGAGLAMNAWQSAWDRQILQTTNKEFEAKFASMAEAIKFIGENGLYQKDGDEKGERSYGAVMKNGEKYAFAPYAAAFEKEVKRVVDALEELIKNLKTLALNDEQKAYVKYFEKLKAAFCERENDRAIPAWQDAERAWMEVKGPLQPGHPLEYYEDVYTHAVALEWDVRLAGASDFDEEKFKASVIRAYEQICRECGIEDTALERQVTQNVARTQTYISVPMIYYGAELNGLFSAQVVPNDETVSKERGKKIFAFVEHVYESAKARPFMKLSGEIFSREFLDYGREILFKKPQIWKKTYEISTIGHEFGHILFVGTDTEKAMNADGEFKFIEEYKATTGGLVNFFIGGDASYEMSVFHELIARAVGLIAWREVDEVRAYYCEGLIHLSLLFDSGALSFEDGALVVKFDREHYAKFKEICLANYKNLALHYARRTPAGEFLARFCDKEGKSYLPKHAQARAFVEHYYARYKAIGNELDESGEWEKWQAGEK</sequence>
<evidence type="ECO:0000256" key="1">
    <source>
        <dbReference type="SAM" id="Coils"/>
    </source>
</evidence>
<gene>
    <name evidence="3" type="primary">ciaB</name>
    <name evidence="3" type="ORF">H7R39_00570</name>
</gene>
<comment type="caution">
    <text evidence="3">The sequence shown here is derived from an EMBL/GenBank/DDBJ whole genome shotgun (WGS) entry which is preliminary data.</text>
</comment>
<keyword evidence="1" id="KW-0175">Coiled coil</keyword>
<dbReference type="NCBIfam" id="NF033805">
    <property type="entry name" value="invasion_CiaB"/>
    <property type="match status" value="1"/>
</dbReference>